<accession>A0AAN7B9G6</accession>
<protein>
    <submittedName>
        <fullName evidence="1">Uncharacterized protein</fullName>
    </submittedName>
</protein>
<feature type="non-terminal residue" evidence="1">
    <location>
        <position position="184"/>
    </location>
</feature>
<reference evidence="1" key="1">
    <citation type="journal article" date="2023" name="Mol. Phylogenet. Evol.">
        <title>Genome-scale phylogeny and comparative genomics of the fungal order Sordariales.</title>
        <authorList>
            <person name="Hensen N."/>
            <person name="Bonometti L."/>
            <person name="Westerberg I."/>
            <person name="Brannstrom I.O."/>
            <person name="Guillou S."/>
            <person name="Cros-Aarteil S."/>
            <person name="Calhoun S."/>
            <person name="Haridas S."/>
            <person name="Kuo A."/>
            <person name="Mondo S."/>
            <person name="Pangilinan J."/>
            <person name="Riley R."/>
            <person name="LaButti K."/>
            <person name="Andreopoulos B."/>
            <person name="Lipzen A."/>
            <person name="Chen C."/>
            <person name="Yan M."/>
            <person name="Daum C."/>
            <person name="Ng V."/>
            <person name="Clum A."/>
            <person name="Steindorff A."/>
            <person name="Ohm R.A."/>
            <person name="Martin F."/>
            <person name="Silar P."/>
            <person name="Natvig D.O."/>
            <person name="Lalanne C."/>
            <person name="Gautier V."/>
            <person name="Ament-Velasquez S.L."/>
            <person name="Kruys A."/>
            <person name="Hutchinson M.I."/>
            <person name="Powell A.J."/>
            <person name="Barry K."/>
            <person name="Miller A.N."/>
            <person name="Grigoriev I.V."/>
            <person name="Debuchy R."/>
            <person name="Gladieux P."/>
            <person name="Hiltunen Thoren M."/>
            <person name="Johannesson H."/>
        </authorList>
    </citation>
    <scope>NUCLEOTIDE SEQUENCE</scope>
    <source>
        <strain evidence="1">PSN293</strain>
    </source>
</reference>
<keyword evidence="2" id="KW-1185">Reference proteome</keyword>
<dbReference type="AlphaFoldDB" id="A0AAN7B9G6"/>
<reference evidence="1" key="2">
    <citation type="submission" date="2023-05" db="EMBL/GenBank/DDBJ databases">
        <authorList>
            <consortium name="Lawrence Berkeley National Laboratory"/>
            <person name="Steindorff A."/>
            <person name="Hensen N."/>
            <person name="Bonometti L."/>
            <person name="Westerberg I."/>
            <person name="Brannstrom I.O."/>
            <person name="Guillou S."/>
            <person name="Cros-Aarteil S."/>
            <person name="Calhoun S."/>
            <person name="Haridas S."/>
            <person name="Kuo A."/>
            <person name="Mondo S."/>
            <person name="Pangilinan J."/>
            <person name="Riley R."/>
            <person name="Labutti K."/>
            <person name="Andreopoulos B."/>
            <person name="Lipzen A."/>
            <person name="Chen C."/>
            <person name="Yanf M."/>
            <person name="Daum C."/>
            <person name="Ng V."/>
            <person name="Clum A."/>
            <person name="Ohm R."/>
            <person name="Martin F."/>
            <person name="Silar P."/>
            <person name="Natvig D."/>
            <person name="Lalanne C."/>
            <person name="Gautier V."/>
            <person name="Ament-Velasquez S.L."/>
            <person name="Kruys A."/>
            <person name="Hutchinson M.I."/>
            <person name="Powell A.J."/>
            <person name="Barry K."/>
            <person name="Miller A.N."/>
            <person name="Grigoriev I.V."/>
            <person name="Debuchy R."/>
            <person name="Gladieux P."/>
            <person name="Thoren M.H."/>
            <person name="Johannesson H."/>
        </authorList>
    </citation>
    <scope>NUCLEOTIDE SEQUENCE</scope>
    <source>
        <strain evidence="1">PSN293</strain>
    </source>
</reference>
<gene>
    <name evidence="1" type="ORF">QBC37DRAFT_268820</name>
</gene>
<organism evidence="1 2">
    <name type="scientific">Rhypophila decipiens</name>
    <dbReference type="NCBI Taxonomy" id="261697"/>
    <lineage>
        <taxon>Eukaryota</taxon>
        <taxon>Fungi</taxon>
        <taxon>Dikarya</taxon>
        <taxon>Ascomycota</taxon>
        <taxon>Pezizomycotina</taxon>
        <taxon>Sordariomycetes</taxon>
        <taxon>Sordariomycetidae</taxon>
        <taxon>Sordariales</taxon>
        <taxon>Naviculisporaceae</taxon>
        <taxon>Rhypophila</taxon>
    </lineage>
</organism>
<evidence type="ECO:0000313" key="2">
    <source>
        <dbReference type="Proteomes" id="UP001301769"/>
    </source>
</evidence>
<comment type="caution">
    <text evidence="1">The sequence shown here is derived from an EMBL/GenBank/DDBJ whole genome shotgun (WGS) entry which is preliminary data.</text>
</comment>
<dbReference type="EMBL" id="MU858076">
    <property type="protein sequence ID" value="KAK4215768.1"/>
    <property type="molecule type" value="Genomic_DNA"/>
</dbReference>
<sequence length="184" mass="19975">PLRPWNITRLNTGSPSGRPASFPYSAIYATITDPNYISLGPTNFVEAIFPPSTVDCTIKWNTYFEEPYNIVVPCTGSQSHGKWSMEVLKSTNTSEDWNPPSPTRNFGLRFRLEEAVVMNEGRVVTLVYVGEGIFSVGLNLDFVCGGSGVCSSGLKARPGGGGDRSVAITQELVETKVRCIDATC</sequence>
<dbReference type="Proteomes" id="UP001301769">
    <property type="component" value="Unassembled WGS sequence"/>
</dbReference>
<proteinExistence type="predicted"/>
<feature type="non-terminal residue" evidence="1">
    <location>
        <position position="1"/>
    </location>
</feature>
<evidence type="ECO:0000313" key="1">
    <source>
        <dbReference type="EMBL" id="KAK4215768.1"/>
    </source>
</evidence>
<name>A0AAN7B9G6_9PEZI</name>